<feature type="domain" description="Epoxide hydrolase N-terminal" evidence="6">
    <location>
        <begin position="45"/>
        <end position="150"/>
    </location>
</feature>
<evidence type="ECO:0000256" key="1">
    <source>
        <dbReference type="ARBA" id="ARBA00010088"/>
    </source>
</evidence>
<keyword evidence="2" id="KW-0058">Aromatic hydrocarbons catabolism</keyword>
<evidence type="ECO:0000256" key="3">
    <source>
        <dbReference type="ARBA" id="ARBA00022801"/>
    </source>
</evidence>
<dbReference type="EC" id="3.3.2.10" evidence="7"/>
<dbReference type="PIRSF" id="PIRSF001112">
    <property type="entry name" value="Epoxide_hydrolase"/>
    <property type="match status" value="1"/>
</dbReference>
<evidence type="ECO:0000256" key="4">
    <source>
        <dbReference type="PIRSR" id="PIRSR001112-1"/>
    </source>
</evidence>
<evidence type="ECO:0000259" key="6">
    <source>
        <dbReference type="Pfam" id="PF06441"/>
    </source>
</evidence>
<name>A0A090GUI7_MESPL</name>
<dbReference type="InterPro" id="IPR029058">
    <property type="entry name" value="AB_hydrolase_fold"/>
</dbReference>
<feature type="active site" description="Proton acceptor" evidence="4">
    <location>
        <position position="406"/>
    </location>
</feature>
<dbReference type="GO" id="GO:0004301">
    <property type="term" value="F:epoxide hydrolase activity"/>
    <property type="evidence" value="ECO:0007669"/>
    <property type="project" value="UniProtKB-EC"/>
</dbReference>
<protein>
    <submittedName>
        <fullName evidence="7">Putative epoxide hydrolase</fullName>
        <ecNumber evidence="7">3.3.2.10</ecNumber>
    </submittedName>
</protein>
<dbReference type="Proteomes" id="UP000046122">
    <property type="component" value="Unassembled WGS sequence"/>
</dbReference>
<dbReference type="Gene3D" id="3.40.50.1820">
    <property type="entry name" value="alpha/beta hydrolase"/>
    <property type="match status" value="1"/>
</dbReference>
<reference evidence="7 8" key="1">
    <citation type="submission" date="2014-08" db="EMBL/GenBank/DDBJ databases">
        <authorList>
            <person name="Moulin Lionel"/>
        </authorList>
    </citation>
    <scope>NUCLEOTIDE SEQUENCE [LARGE SCALE GENOMIC DNA]</scope>
</reference>
<dbReference type="PANTHER" id="PTHR21661:SF35">
    <property type="entry name" value="EPOXIDE HYDROLASE"/>
    <property type="match status" value="1"/>
</dbReference>
<dbReference type="PRINTS" id="PR00412">
    <property type="entry name" value="EPOXHYDRLASE"/>
</dbReference>
<sequence length="430" mass="48440">MTRSSPRGTSAPFASDQHDGRNDDKNRNDIDWLNPYRRTNMSTDIRPFTIQIAQSEIDDLKQRISGWREPDQLQEIGWAQGTELEELRRFVERWRTGFDWREHEAAWNALPHYQTDIGGQTIHFIHVRAAVPTARTVILTHGWPGSFCEFIRLLPLLSDPLANGGRQEDAFNVVIPSIPGYGFSRRPTKAGLNLFAVADLWAELMDGLGYERYLAQGGDLGASVSTILAHAYPGNLAGVHLNFIPGSYSPSHDPGPGGDLTTEERAFLGEKVRWADLHGAYSHIQGTRPQTLAYGLTDSPVGLAAWMIEKFRDWSDCDGDLDNAAFSRDEVLANISLYWFTRTVASSMRLYWETRARPLTFPPGARIEVPLAVALFPKELPMPPRSWVERVFRNVRRWTTMPCGGHFAAFEQPGLLAQDLRTFASELQFS</sequence>
<dbReference type="InterPro" id="IPR016292">
    <property type="entry name" value="Epoxide_hydrolase"/>
</dbReference>
<feature type="region of interest" description="Disordered" evidence="5">
    <location>
        <begin position="1"/>
        <end position="32"/>
    </location>
</feature>
<dbReference type="InterPro" id="IPR000639">
    <property type="entry name" value="Epox_hydrolase-like"/>
</dbReference>
<feature type="active site" description="Proton donor" evidence="4">
    <location>
        <position position="351"/>
    </location>
</feature>
<evidence type="ECO:0000313" key="8">
    <source>
        <dbReference type="Proteomes" id="UP000046122"/>
    </source>
</evidence>
<dbReference type="PANTHER" id="PTHR21661">
    <property type="entry name" value="EPOXIDE HYDROLASE 1-RELATED"/>
    <property type="match status" value="1"/>
</dbReference>
<comment type="similarity">
    <text evidence="1">Belongs to the peptidase S33 family.</text>
</comment>
<dbReference type="Pfam" id="PF06441">
    <property type="entry name" value="EHN"/>
    <property type="match status" value="1"/>
</dbReference>
<accession>A0A090GUI7</accession>
<evidence type="ECO:0000256" key="2">
    <source>
        <dbReference type="ARBA" id="ARBA00022797"/>
    </source>
</evidence>
<dbReference type="SUPFAM" id="SSF53474">
    <property type="entry name" value="alpha/beta-Hydrolases"/>
    <property type="match status" value="1"/>
</dbReference>
<dbReference type="InterPro" id="IPR010497">
    <property type="entry name" value="Epoxide_hydro_N"/>
</dbReference>
<gene>
    <name evidence="7" type="ORF">MPL3365_230280</name>
</gene>
<dbReference type="EMBL" id="CCNE01000016">
    <property type="protein sequence ID" value="CDX56537.1"/>
    <property type="molecule type" value="Genomic_DNA"/>
</dbReference>
<proteinExistence type="inferred from homology"/>
<evidence type="ECO:0000313" key="7">
    <source>
        <dbReference type="EMBL" id="CDX56537.1"/>
    </source>
</evidence>
<feature type="compositionally biased region" description="Basic and acidic residues" evidence="5">
    <location>
        <begin position="16"/>
        <end position="30"/>
    </location>
</feature>
<keyword evidence="3 7" id="KW-0378">Hydrolase</keyword>
<evidence type="ECO:0000256" key="5">
    <source>
        <dbReference type="SAM" id="MobiDB-lite"/>
    </source>
</evidence>
<dbReference type="AlphaFoldDB" id="A0A090GUI7"/>
<feature type="active site" description="Nucleophile" evidence="4">
    <location>
        <position position="219"/>
    </location>
</feature>
<dbReference type="GO" id="GO:0097176">
    <property type="term" value="P:epoxide metabolic process"/>
    <property type="evidence" value="ECO:0007669"/>
    <property type="project" value="TreeGrafter"/>
</dbReference>
<organism evidence="7 8">
    <name type="scientific">Mesorhizobium plurifarium</name>
    <dbReference type="NCBI Taxonomy" id="69974"/>
    <lineage>
        <taxon>Bacteria</taxon>
        <taxon>Pseudomonadati</taxon>
        <taxon>Pseudomonadota</taxon>
        <taxon>Alphaproteobacteria</taxon>
        <taxon>Hyphomicrobiales</taxon>
        <taxon>Phyllobacteriaceae</taxon>
        <taxon>Mesorhizobium</taxon>
    </lineage>
</organism>